<evidence type="ECO:0000313" key="8">
    <source>
        <dbReference type="Proteomes" id="UP000178666"/>
    </source>
</evidence>
<evidence type="ECO:0000259" key="4">
    <source>
        <dbReference type="Pfam" id="PF13614"/>
    </source>
</evidence>
<dbReference type="EMBL" id="CP015970">
    <property type="protein sequence ID" value="AOZ48378.1"/>
    <property type="molecule type" value="Genomic_DNA"/>
</dbReference>
<gene>
    <name evidence="6" type="ORF">A8L58_11580</name>
    <name evidence="5" type="ORF">AXH35_10140</name>
</gene>
<dbReference type="InterPro" id="IPR025669">
    <property type="entry name" value="AAA_dom"/>
</dbReference>
<dbReference type="InterPro" id="IPR050678">
    <property type="entry name" value="DNA_Partitioning_ATPase"/>
</dbReference>
<comment type="function">
    <text evidence="2">May play a role in septum formation.</text>
</comment>
<evidence type="ECO:0000313" key="5">
    <source>
        <dbReference type="EMBL" id="AMS07171.1"/>
    </source>
</evidence>
<reference evidence="5 7" key="2">
    <citation type="submission" date="2016-02" db="EMBL/GenBank/DDBJ databases">
        <title>Complete Genome Sequence of Propionibacterium acidipropionici ATCC 55737.</title>
        <authorList>
            <person name="Luna Flores C.H."/>
            <person name="Nielsen L.K."/>
            <person name="Marcellin E."/>
        </authorList>
    </citation>
    <scope>NUCLEOTIDE SEQUENCE [LARGE SCALE GENOMIC DNA]</scope>
    <source>
        <strain evidence="5 7">ATCC 55737</strain>
    </source>
</reference>
<comment type="similarity">
    <text evidence="1">Belongs to the ParA family.</text>
</comment>
<feature type="domain" description="AAA" evidence="4">
    <location>
        <begin position="1"/>
        <end position="177"/>
    </location>
</feature>
<name>A0AAC8YIC4_9ACTN</name>
<dbReference type="EMBL" id="CP014352">
    <property type="protein sequence ID" value="AMS07171.1"/>
    <property type="molecule type" value="Genomic_DNA"/>
</dbReference>
<evidence type="ECO:0000313" key="7">
    <source>
        <dbReference type="Proteomes" id="UP000075221"/>
    </source>
</evidence>
<dbReference type="Pfam" id="PF13614">
    <property type="entry name" value="AAA_31"/>
    <property type="match status" value="1"/>
</dbReference>
<dbReference type="Proteomes" id="UP000178666">
    <property type="component" value="Chromosome"/>
</dbReference>
<keyword evidence="8" id="KW-1185">Reference proteome</keyword>
<sequence length="284" mass="30692">MIVVANQKGGVGKTTTAVNMGVGLAMSGLRVLIVDVDPQGNATTALGIDHDLGTPGTYEVLIDEEPISPMARMSPETPGLEVLPATIDLSGADLQLANVKHRERRLKTALDEYLKTHEIDYVFLDCPPSLGLLTINALVAADEVLLPIQCEYYALEGVTQLMRTVQAVKSSFNSKLQLATILMTMYDGRTRLSREVVDEVRGQFANEMLETRIPRSVRVSEAPSYGRSVLSYEPNSAGAVAYREAAAEFAKLHSATGRTASTKIASSKRVRRASTPTVQSVKEA</sequence>
<evidence type="ECO:0000256" key="3">
    <source>
        <dbReference type="SAM" id="MobiDB-lite"/>
    </source>
</evidence>
<evidence type="ECO:0000313" key="6">
    <source>
        <dbReference type="EMBL" id="AOZ48378.1"/>
    </source>
</evidence>
<evidence type="ECO:0000256" key="2">
    <source>
        <dbReference type="ARBA" id="ARBA00059092"/>
    </source>
</evidence>
<dbReference type="SUPFAM" id="SSF52540">
    <property type="entry name" value="P-loop containing nucleoside triphosphate hydrolases"/>
    <property type="match status" value="1"/>
</dbReference>
<proteinExistence type="inferred from homology"/>
<feature type="region of interest" description="Disordered" evidence="3">
    <location>
        <begin position="260"/>
        <end position="284"/>
    </location>
</feature>
<dbReference type="Proteomes" id="UP000075221">
    <property type="component" value="Chromosome"/>
</dbReference>
<accession>A0AAC8YIC4</accession>
<organism evidence="5 7">
    <name type="scientific">Acidipropionibacterium acidipropionici</name>
    <dbReference type="NCBI Taxonomy" id="1748"/>
    <lineage>
        <taxon>Bacteria</taxon>
        <taxon>Bacillati</taxon>
        <taxon>Actinomycetota</taxon>
        <taxon>Actinomycetes</taxon>
        <taxon>Propionibacteriales</taxon>
        <taxon>Propionibacteriaceae</taxon>
        <taxon>Acidipropionibacterium</taxon>
    </lineage>
</organism>
<dbReference type="Gene3D" id="3.40.50.300">
    <property type="entry name" value="P-loop containing nucleotide triphosphate hydrolases"/>
    <property type="match status" value="1"/>
</dbReference>
<dbReference type="FunFam" id="3.40.50.300:FF:000285">
    <property type="entry name" value="Sporulation initiation inhibitor Soj"/>
    <property type="match status" value="1"/>
</dbReference>
<dbReference type="PANTHER" id="PTHR13696">
    <property type="entry name" value="P-LOOP CONTAINING NUCLEOSIDE TRIPHOSPHATE HYDROLASE"/>
    <property type="match status" value="1"/>
</dbReference>
<dbReference type="PANTHER" id="PTHR13696:SF52">
    <property type="entry name" value="PARA FAMILY PROTEIN CT_582"/>
    <property type="match status" value="1"/>
</dbReference>
<dbReference type="AlphaFoldDB" id="A0AAC8YIC4"/>
<dbReference type="InterPro" id="IPR027417">
    <property type="entry name" value="P-loop_NTPase"/>
</dbReference>
<feature type="compositionally biased region" description="Polar residues" evidence="3">
    <location>
        <begin position="274"/>
        <end position="284"/>
    </location>
</feature>
<evidence type="ECO:0000256" key="1">
    <source>
        <dbReference type="ARBA" id="ARBA00006976"/>
    </source>
</evidence>
<protein>
    <submittedName>
        <fullName evidence="5">Chromosome partitioning protein</fullName>
    </submittedName>
</protein>
<dbReference type="CDD" id="cd02042">
    <property type="entry name" value="ParAB_family"/>
    <property type="match status" value="1"/>
</dbReference>
<reference evidence="6 8" key="1">
    <citation type="journal article" date="2016" name="Plant Dis.">
        <title>Improved production of propionic acid using genome shuffling.</title>
        <authorList>
            <person name="Luna-Flores C.H."/>
            <person name="Palfreyman R.W."/>
            <person name="Kromer J.O."/>
            <person name="Nielsen L.K."/>
            <person name="Marcellin E."/>
        </authorList>
    </citation>
    <scope>NUCLEOTIDE SEQUENCE [LARGE SCALE GENOMIC DNA]</scope>
    <source>
        <strain evidence="6 8">F3E8</strain>
    </source>
</reference>